<gene>
    <name evidence="2" type="ORF">NDU88_003886</name>
</gene>
<name>A0AAV7QGR1_PLEWA</name>
<dbReference type="AlphaFoldDB" id="A0AAV7QGR1"/>
<keyword evidence="3" id="KW-1185">Reference proteome</keyword>
<evidence type="ECO:0000256" key="1">
    <source>
        <dbReference type="SAM" id="MobiDB-lite"/>
    </source>
</evidence>
<proteinExistence type="predicted"/>
<comment type="caution">
    <text evidence="2">The sequence shown here is derived from an EMBL/GenBank/DDBJ whole genome shotgun (WGS) entry which is preliminary data.</text>
</comment>
<dbReference type="EMBL" id="JANPWB010000010">
    <property type="protein sequence ID" value="KAJ1137488.1"/>
    <property type="molecule type" value="Genomic_DNA"/>
</dbReference>
<feature type="compositionally biased region" description="Polar residues" evidence="1">
    <location>
        <begin position="82"/>
        <end position="91"/>
    </location>
</feature>
<evidence type="ECO:0000313" key="2">
    <source>
        <dbReference type="EMBL" id="KAJ1137488.1"/>
    </source>
</evidence>
<evidence type="ECO:0000313" key="3">
    <source>
        <dbReference type="Proteomes" id="UP001066276"/>
    </source>
</evidence>
<protein>
    <submittedName>
        <fullName evidence="2">Uncharacterized protein</fullName>
    </submittedName>
</protein>
<accession>A0AAV7QGR1</accession>
<feature type="region of interest" description="Disordered" evidence="1">
    <location>
        <begin position="21"/>
        <end position="94"/>
    </location>
</feature>
<dbReference type="Proteomes" id="UP001066276">
    <property type="component" value="Chromosome 6"/>
</dbReference>
<sequence length="124" mass="13088">MTSLPPRPRILTPACARCRRHRTSGIFSSRGGGRRTDDTPTPPRTCQYQGAGETAERSLVCSIQIPGPGAGGRSAPDDTEHQSPSAPITLSTRRHSVAGERAALRAGQAIPLPSPLHIDPGFIS</sequence>
<reference evidence="2" key="1">
    <citation type="journal article" date="2022" name="bioRxiv">
        <title>Sequencing and chromosome-scale assembly of the giantPleurodeles waltlgenome.</title>
        <authorList>
            <person name="Brown T."/>
            <person name="Elewa A."/>
            <person name="Iarovenko S."/>
            <person name="Subramanian E."/>
            <person name="Araus A.J."/>
            <person name="Petzold A."/>
            <person name="Susuki M."/>
            <person name="Suzuki K.-i.T."/>
            <person name="Hayashi T."/>
            <person name="Toyoda A."/>
            <person name="Oliveira C."/>
            <person name="Osipova E."/>
            <person name="Leigh N.D."/>
            <person name="Simon A."/>
            <person name="Yun M.H."/>
        </authorList>
    </citation>
    <scope>NUCLEOTIDE SEQUENCE</scope>
    <source>
        <strain evidence="2">20211129_DDA</strain>
        <tissue evidence="2">Liver</tissue>
    </source>
</reference>
<organism evidence="2 3">
    <name type="scientific">Pleurodeles waltl</name>
    <name type="common">Iberian ribbed newt</name>
    <dbReference type="NCBI Taxonomy" id="8319"/>
    <lineage>
        <taxon>Eukaryota</taxon>
        <taxon>Metazoa</taxon>
        <taxon>Chordata</taxon>
        <taxon>Craniata</taxon>
        <taxon>Vertebrata</taxon>
        <taxon>Euteleostomi</taxon>
        <taxon>Amphibia</taxon>
        <taxon>Batrachia</taxon>
        <taxon>Caudata</taxon>
        <taxon>Salamandroidea</taxon>
        <taxon>Salamandridae</taxon>
        <taxon>Pleurodelinae</taxon>
        <taxon>Pleurodeles</taxon>
    </lineage>
</organism>